<reference evidence="7" key="1">
    <citation type="submission" date="2019-02" db="EMBL/GenBank/DDBJ databases">
        <authorList>
            <consortium name="Genoscope - CEA"/>
            <person name="William W."/>
        </authorList>
    </citation>
    <scope>NUCLEOTIDE SEQUENCE [LARGE SCALE GENOMIC DNA]</scope>
    <source>
        <strain evidence="7">YSy11</strain>
    </source>
</reference>
<name>A0A653E2V8_9PSED</name>
<dbReference type="Gene3D" id="3.50.50.60">
    <property type="entry name" value="FAD/NAD(P)-binding domain"/>
    <property type="match status" value="1"/>
</dbReference>
<dbReference type="InterPro" id="IPR036188">
    <property type="entry name" value="FAD/NAD-bd_sf"/>
</dbReference>
<comment type="cofactor">
    <cofactor evidence="1">
        <name>FAD</name>
        <dbReference type="ChEBI" id="CHEBI:57692"/>
    </cofactor>
</comment>
<dbReference type="AlphaFoldDB" id="A0A653E2V8"/>
<dbReference type="InterPro" id="IPR006076">
    <property type="entry name" value="FAD-dep_OxRdtase"/>
</dbReference>
<feature type="domain" description="FAD dependent oxidoreductase" evidence="6">
    <location>
        <begin position="5"/>
        <end position="365"/>
    </location>
</feature>
<sequence>MDSIDTLVIGGGAVGLACAARLANPQQSLLIVEAESLIGSHTSSRNSEVIHAGIYYAPGSLKAQLCLEGRERLYSWCAQHQVAHRKIGKLLVAVTANEISRLDALASNAIASGVEPLQEISRAQLQQLEPAVSAVAALYSPHTGIIDSHEFIHSLLGAAERQGAQLVLNTRVTQLQRTPDGWIVSGISAGEPFQIKAQQVINAAGLFAQQLAQQTSELPGATIPRLHLCQGRYFSYSGRSPFNHLIYPMPEANNAGLGVHATLDMGGQLRFGPDTEYIERIDYNVDAQLRDAFAAAINRYFPALDSARLSPAYSGIRPKLSGAGEPPADFIIQTSAIHGLEGLINLYGIESPGLTASLAIADRVALYAK</sequence>
<dbReference type="RefSeq" id="WP_150548170.1">
    <property type="nucleotide sequence ID" value="NZ_LR215729.2"/>
</dbReference>
<evidence type="ECO:0000259" key="6">
    <source>
        <dbReference type="Pfam" id="PF01266"/>
    </source>
</evidence>
<organism evidence="7">
    <name type="scientific">Pseudomonas marincola</name>
    <dbReference type="NCBI Taxonomy" id="437900"/>
    <lineage>
        <taxon>Bacteria</taxon>
        <taxon>Pseudomonadati</taxon>
        <taxon>Pseudomonadota</taxon>
        <taxon>Gammaproteobacteria</taxon>
        <taxon>Pseudomonadales</taxon>
        <taxon>Pseudomonadaceae</taxon>
        <taxon>Pseudomonas</taxon>
    </lineage>
</organism>
<dbReference type="Pfam" id="PF01266">
    <property type="entry name" value="DAO"/>
    <property type="match status" value="1"/>
</dbReference>
<dbReference type="PANTHER" id="PTHR43104:SF4">
    <property type="entry name" value="L-2-HYDROXYGLUTARATE DEHYDROGENASE, MITOCHONDRIAL"/>
    <property type="match status" value="1"/>
</dbReference>
<evidence type="ECO:0000256" key="5">
    <source>
        <dbReference type="ARBA" id="ARBA00037941"/>
    </source>
</evidence>
<evidence type="ECO:0000256" key="1">
    <source>
        <dbReference type="ARBA" id="ARBA00001974"/>
    </source>
</evidence>
<comment type="similarity">
    <text evidence="5">Belongs to the L2HGDH family.</text>
</comment>
<gene>
    <name evidence="7" type="ORF">PMYSY11_2001</name>
</gene>
<keyword evidence="3" id="KW-0274">FAD</keyword>
<proteinExistence type="inferred from homology"/>
<dbReference type="PANTHER" id="PTHR43104">
    <property type="entry name" value="L-2-HYDROXYGLUTARATE DEHYDROGENASE, MITOCHONDRIAL"/>
    <property type="match status" value="1"/>
</dbReference>
<evidence type="ECO:0000256" key="2">
    <source>
        <dbReference type="ARBA" id="ARBA00022630"/>
    </source>
</evidence>
<evidence type="ECO:0000313" key="7">
    <source>
        <dbReference type="EMBL" id="VEV97047.1"/>
    </source>
</evidence>
<dbReference type="GO" id="GO:0047545">
    <property type="term" value="F:(S)-2-hydroxyglutarate dehydrogenase activity"/>
    <property type="evidence" value="ECO:0007669"/>
    <property type="project" value="TreeGrafter"/>
</dbReference>
<keyword evidence="2" id="KW-0285">Flavoprotein</keyword>
<protein>
    <submittedName>
        <fullName evidence="7">FAD-dependent oxidoreductase</fullName>
    </submittedName>
</protein>
<evidence type="ECO:0000256" key="4">
    <source>
        <dbReference type="ARBA" id="ARBA00023002"/>
    </source>
</evidence>
<keyword evidence="4" id="KW-0560">Oxidoreductase</keyword>
<accession>A0A653E2V8</accession>
<dbReference type="EMBL" id="LR215729">
    <property type="protein sequence ID" value="VEV97047.1"/>
    <property type="molecule type" value="Genomic_DNA"/>
</dbReference>
<dbReference type="Gene3D" id="3.30.9.10">
    <property type="entry name" value="D-Amino Acid Oxidase, subunit A, domain 2"/>
    <property type="match status" value="1"/>
</dbReference>
<dbReference type="SUPFAM" id="SSF51905">
    <property type="entry name" value="FAD/NAD(P)-binding domain"/>
    <property type="match status" value="1"/>
</dbReference>
<evidence type="ECO:0000256" key="3">
    <source>
        <dbReference type="ARBA" id="ARBA00022827"/>
    </source>
</evidence>